<dbReference type="Gene3D" id="3.30.420.40">
    <property type="match status" value="2"/>
</dbReference>
<comment type="caution">
    <text evidence="9">Lacks conserved residue(s) required for the propagation of feature annotation.</text>
</comment>
<comment type="similarity">
    <text evidence="2 9 10">Belongs to the FGGY kinase family.</text>
</comment>
<dbReference type="OrthoDB" id="9805576at2"/>
<feature type="binding site" evidence="9">
    <location>
        <position position="133"/>
    </location>
    <ligand>
        <name>glycerol</name>
        <dbReference type="ChEBI" id="CHEBI:17754"/>
    </ligand>
</feature>
<dbReference type="AlphaFoldDB" id="K2HGC7"/>
<keyword evidence="6 9" id="KW-0319">Glycerol metabolism</keyword>
<dbReference type="UniPathway" id="UPA00618">
    <property type="reaction ID" value="UER00672"/>
</dbReference>
<feature type="binding site" evidence="9">
    <location>
        <position position="412"/>
    </location>
    <ligand>
        <name>ATP</name>
        <dbReference type="ChEBI" id="CHEBI:30616"/>
    </ligand>
</feature>
<feature type="binding site" evidence="9">
    <location>
        <position position="81"/>
    </location>
    <ligand>
        <name>glycerol</name>
        <dbReference type="ChEBI" id="CHEBI:17754"/>
    </ligand>
</feature>
<feature type="binding site" evidence="9">
    <location>
        <position position="242"/>
    </location>
    <ligand>
        <name>sn-glycerol 3-phosphate</name>
        <dbReference type="ChEBI" id="CHEBI:57597"/>
    </ligand>
</feature>
<feature type="binding site" evidence="9">
    <location>
        <position position="82"/>
    </location>
    <ligand>
        <name>sn-glycerol 3-phosphate</name>
        <dbReference type="ChEBI" id="CHEBI:57597"/>
    </ligand>
</feature>
<keyword evidence="4 9" id="KW-0547">Nucleotide-binding</keyword>
<evidence type="ECO:0000256" key="10">
    <source>
        <dbReference type="RuleBase" id="RU003733"/>
    </source>
</evidence>
<dbReference type="Proteomes" id="UP000006765">
    <property type="component" value="Unassembled WGS sequence"/>
</dbReference>
<feature type="binding site" evidence="9">
    <location>
        <position position="307"/>
    </location>
    <ligand>
        <name>ADP</name>
        <dbReference type="ChEBI" id="CHEBI:456216"/>
    </ligand>
</feature>
<feature type="domain" description="Carbohydrate kinase FGGY C-terminal" evidence="12">
    <location>
        <begin position="259"/>
        <end position="450"/>
    </location>
</feature>
<keyword evidence="3 9" id="KW-0808">Transferase</keyword>
<dbReference type="PIRSF" id="PIRSF000538">
    <property type="entry name" value="GlpK"/>
    <property type="match status" value="1"/>
</dbReference>
<dbReference type="PROSITE" id="PS00933">
    <property type="entry name" value="FGGY_KINASES_1"/>
    <property type="match status" value="1"/>
</dbReference>
<feature type="binding site" evidence="9">
    <location>
        <position position="133"/>
    </location>
    <ligand>
        <name>sn-glycerol 3-phosphate</name>
        <dbReference type="ChEBI" id="CHEBI:57597"/>
    </ligand>
</feature>
<dbReference type="CDD" id="cd07786">
    <property type="entry name" value="FGGY_EcGK_like"/>
    <property type="match status" value="1"/>
</dbReference>
<dbReference type="GO" id="GO:0005829">
    <property type="term" value="C:cytosol"/>
    <property type="evidence" value="ECO:0007669"/>
    <property type="project" value="TreeGrafter"/>
</dbReference>
<organism evidence="13 14">
    <name type="scientific">Oceaniovalibus guishaninsula JLT2003</name>
    <dbReference type="NCBI Taxonomy" id="1231392"/>
    <lineage>
        <taxon>Bacteria</taxon>
        <taxon>Pseudomonadati</taxon>
        <taxon>Pseudomonadota</taxon>
        <taxon>Alphaproteobacteria</taxon>
        <taxon>Rhodobacterales</taxon>
        <taxon>Roseobacteraceae</taxon>
        <taxon>Oceaniovalibus</taxon>
    </lineage>
</organism>
<evidence type="ECO:0000259" key="11">
    <source>
        <dbReference type="Pfam" id="PF00370"/>
    </source>
</evidence>
<comment type="catalytic activity">
    <reaction evidence="8 9">
        <text>glycerol + ATP = sn-glycerol 3-phosphate + ADP + H(+)</text>
        <dbReference type="Rhea" id="RHEA:21644"/>
        <dbReference type="ChEBI" id="CHEBI:15378"/>
        <dbReference type="ChEBI" id="CHEBI:17754"/>
        <dbReference type="ChEBI" id="CHEBI:30616"/>
        <dbReference type="ChEBI" id="CHEBI:57597"/>
        <dbReference type="ChEBI" id="CHEBI:456216"/>
        <dbReference type="EC" id="2.7.1.30"/>
    </reaction>
</comment>
<evidence type="ECO:0000256" key="3">
    <source>
        <dbReference type="ARBA" id="ARBA00022679"/>
    </source>
</evidence>
<dbReference type="HAMAP" id="MF_00186">
    <property type="entry name" value="Glycerol_kin"/>
    <property type="match status" value="1"/>
</dbReference>
<feature type="binding site" evidence="9">
    <location>
        <position position="81"/>
    </location>
    <ligand>
        <name>sn-glycerol 3-phosphate</name>
        <dbReference type="ChEBI" id="CHEBI:57597"/>
    </ligand>
</feature>
<dbReference type="EC" id="2.7.1.30" evidence="9"/>
<dbReference type="GO" id="GO:0005524">
    <property type="term" value="F:ATP binding"/>
    <property type="evidence" value="ECO:0007669"/>
    <property type="project" value="UniProtKB-UniRule"/>
</dbReference>
<feature type="binding site" evidence="9">
    <location>
        <position position="242"/>
    </location>
    <ligand>
        <name>glycerol</name>
        <dbReference type="ChEBI" id="CHEBI:17754"/>
    </ligand>
</feature>
<feature type="binding site" evidence="9">
    <location>
        <position position="11"/>
    </location>
    <ligand>
        <name>sn-glycerol 3-phosphate</name>
        <dbReference type="ChEBI" id="CHEBI:57597"/>
    </ligand>
</feature>
<dbReference type="FunFam" id="3.30.420.40:FF:000008">
    <property type="entry name" value="Glycerol kinase"/>
    <property type="match status" value="1"/>
</dbReference>
<dbReference type="Pfam" id="PF02782">
    <property type="entry name" value="FGGY_C"/>
    <property type="match status" value="1"/>
</dbReference>
<dbReference type="PATRIC" id="fig|1231392.3.peg.599"/>
<sequence>MGHILAIDQGTTSSRAMIFGPDMGIVASAQEEFAQHYPRSGWVEHDPSDLWSTTAATCRAAIEKAGLAPDDIAAIGITNQRETTVVWDRETGRPVHNAIVWQDRRTAPLCDRLRDAGHEETVTKRTGLLLDPYFSGTKLAWILDHVDGARDRARRGELLFGTVDTWLIWKLTGGAAHVTDATNACRTLLYDIHKGRWSTTMAGLLDIPMQMLPEIRDCASDFGMTRPDLFGRPIPVLGVAGDQQAATLGQACFRPGMLKSTYGTGCFALLNTGEAPVASGNRLLTTVAYQLDGKRTFALEGSIFIAGAVVQWLRDGLKIIRSAAETHPLAERADPGQDVVLVPAFTGLGAPYWDADCRGAIYGLTRGTGPEELARAALESVGYQTRDLLEAMHADWDGTDTGAAATLRVDGGMSASDWAMQFLSDIIGAPVDRPRVLETTALGAAWLAGMRAGIWPDMDGFAEKWAIDRTFRPAMDDDVRAAKYARWGRAVRATMAV</sequence>
<evidence type="ECO:0000256" key="8">
    <source>
        <dbReference type="ARBA" id="ARBA00052101"/>
    </source>
</evidence>
<feature type="binding site" evidence="9">
    <location>
        <position position="243"/>
    </location>
    <ligand>
        <name>glycerol</name>
        <dbReference type="ChEBI" id="CHEBI:17754"/>
    </ligand>
</feature>
<accession>K2HGC7</accession>
<dbReference type="Pfam" id="PF00370">
    <property type="entry name" value="FGGY_N"/>
    <property type="match status" value="1"/>
</dbReference>
<evidence type="ECO:0000259" key="12">
    <source>
        <dbReference type="Pfam" id="PF02782"/>
    </source>
</evidence>
<feature type="binding site" evidence="9">
    <location>
        <position position="13"/>
    </location>
    <ligand>
        <name>ATP</name>
        <dbReference type="ChEBI" id="CHEBI:30616"/>
    </ligand>
</feature>
<evidence type="ECO:0000256" key="5">
    <source>
        <dbReference type="ARBA" id="ARBA00022777"/>
    </source>
</evidence>
<feature type="binding site" evidence="9">
    <location>
        <position position="15"/>
    </location>
    <ligand>
        <name>ADP</name>
        <dbReference type="ChEBI" id="CHEBI:456216"/>
    </ligand>
</feature>
<dbReference type="InterPro" id="IPR018484">
    <property type="entry name" value="FGGY_N"/>
</dbReference>
<dbReference type="SUPFAM" id="SSF53067">
    <property type="entry name" value="Actin-like ATPase domain"/>
    <property type="match status" value="2"/>
</dbReference>
<keyword evidence="14" id="KW-1185">Reference proteome</keyword>
<evidence type="ECO:0000313" key="13">
    <source>
        <dbReference type="EMBL" id="EKE45507.1"/>
    </source>
</evidence>
<dbReference type="PANTHER" id="PTHR10196">
    <property type="entry name" value="SUGAR KINASE"/>
    <property type="match status" value="1"/>
</dbReference>
<dbReference type="NCBIfam" id="NF000756">
    <property type="entry name" value="PRK00047.1"/>
    <property type="match status" value="1"/>
</dbReference>
<feature type="binding site" evidence="9">
    <location>
        <position position="307"/>
    </location>
    <ligand>
        <name>ATP</name>
        <dbReference type="ChEBI" id="CHEBI:30616"/>
    </ligand>
</feature>
<comment type="caution">
    <text evidence="13">The sequence shown here is derived from an EMBL/GenBank/DDBJ whole genome shotgun (WGS) entry which is preliminary data.</text>
</comment>
<dbReference type="EMBL" id="AMGO01000007">
    <property type="protein sequence ID" value="EKE45507.1"/>
    <property type="molecule type" value="Genomic_DNA"/>
</dbReference>
<evidence type="ECO:0000256" key="7">
    <source>
        <dbReference type="ARBA" id="ARBA00022840"/>
    </source>
</evidence>
<evidence type="ECO:0000256" key="1">
    <source>
        <dbReference type="ARBA" id="ARBA00005190"/>
    </source>
</evidence>
<dbReference type="NCBIfam" id="TIGR01311">
    <property type="entry name" value="glycerol_kin"/>
    <property type="match status" value="1"/>
</dbReference>
<evidence type="ECO:0000256" key="6">
    <source>
        <dbReference type="ARBA" id="ARBA00022798"/>
    </source>
</evidence>
<proteinExistence type="inferred from homology"/>
<dbReference type="InterPro" id="IPR005999">
    <property type="entry name" value="Glycerol_kin"/>
</dbReference>
<dbReference type="PROSITE" id="PS00445">
    <property type="entry name" value="FGGY_KINASES_2"/>
    <property type="match status" value="1"/>
</dbReference>
<keyword evidence="7 9" id="KW-0067">ATP-binding</keyword>
<dbReference type="InterPro" id="IPR018485">
    <property type="entry name" value="FGGY_C"/>
</dbReference>
<evidence type="ECO:0000256" key="2">
    <source>
        <dbReference type="ARBA" id="ARBA00009156"/>
    </source>
</evidence>
<feature type="binding site" evidence="9">
    <location>
        <position position="311"/>
    </location>
    <ligand>
        <name>ATP</name>
        <dbReference type="ChEBI" id="CHEBI:30616"/>
    </ligand>
</feature>
<dbReference type="InterPro" id="IPR000577">
    <property type="entry name" value="Carb_kinase_FGGY"/>
</dbReference>
<comment type="pathway">
    <text evidence="1 9">Polyol metabolism; glycerol degradation via glycerol kinase pathway; sn-glycerol 3-phosphate from glycerol: step 1/1.</text>
</comment>
<dbReference type="GO" id="GO:0006072">
    <property type="term" value="P:glycerol-3-phosphate metabolic process"/>
    <property type="evidence" value="ECO:0007669"/>
    <property type="project" value="InterPro"/>
</dbReference>
<feature type="binding site" evidence="9">
    <location>
        <position position="11"/>
    </location>
    <ligand>
        <name>ATP</name>
        <dbReference type="ChEBI" id="CHEBI:30616"/>
    </ligand>
</feature>
<gene>
    <name evidence="9" type="primary">glpK</name>
    <name evidence="13" type="ORF">OCGS_0597</name>
</gene>
<dbReference type="RefSeq" id="WP_007425750.1">
    <property type="nucleotide sequence ID" value="NZ_AMGO01000007.1"/>
</dbReference>
<feature type="binding site" evidence="9">
    <location>
        <position position="264"/>
    </location>
    <ligand>
        <name>ATP</name>
        <dbReference type="ChEBI" id="CHEBI:30616"/>
    </ligand>
</feature>
<dbReference type="GO" id="GO:0019563">
    <property type="term" value="P:glycerol catabolic process"/>
    <property type="evidence" value="ECO:0007669"/>
    <property type="project" value="UniProtKB-UniRule"/>
</dbReference>
<keyword evidence="5 9" id="KW-0418">Kinase</keyword>
<dbReference type="InterPro" id="IPR043129">
    <property type="entry name" value="ATPase_NBD"/>
</dbReference>
<feature type="domain" description="Carbohydrate kinase FGGY N-terminal" evidence="11">
    <location>
        <begin position="4"/>
        <end position="249"/>
    </location>
</feature>
<evidence type="ECO:0000256" key="4">
    <source>
        <dbReference type="ARBA" id="ARBA00022741"/>
    </source>
</evidence>
<feature type="binding site" evidence="9">
    <location>
        <position position="11"/>
    </location>
    <ligand>
        <name>ADP</name>
        <dbReference type="ChEBI" id="CHEBI:456216"/>
    </ligand>
</feature>
<name>K2HGC7_9RHOB</name>
<dbReference type="InterPro" id="IPR018483">
    <property type="entry name" value="Carb_kinase_FGGY_CS"/>
</dbReference>
<dbReference type="PANTHER" id="PTHR10196:SF78">
    <property type="entry name" value="GLYCEROL KINASE"/>
    <property type="match status" value="1"/>
</dbReference>
<dbReference type="FunFam" id="3.30.420.40:FF:000007">
    <property type="entry name" value="Glycerol kinase"/>
    <property type="match status" value="1"/>
</dbReference>
<feature type="binding site" evidence="9">
    <location>
        <position position="412"/>
    </location>
    <ligand>
        <name>ADP</name>
        <dbReference type="ChEBI" id="CHEBI:456216"/>
    </ligand>
</feature>
<dbReference type="STRING" id="1231392.OCGS_0597"/>
<protein>
    <recommendedName>
        <fullName evidence="9">Glycerol kinase</fullName>
        <ecNumber evidence="9">2.7.1.30</ecNumber>
    </recommendedName>
    <alternativeName>
        <fullName evidence="9">ATP:glycerol 3-phosphotransferase</fullName>
    </alternativeName>
    <alternativeName>
        <fullName evidence="9">Glycerokinase</fullName>
        <shortName evidence="9">GK</shortName>
    </alternativeName>
</protein>
<reference evidence="13 14" key="1">
    <citation type="journal article" date="2012" name="J. Bacteriol.">
        <title>Draft Genome Sequence of Oceaniovalibus guishaninsula JLT2003T.</title>
        <authorList>
            <person name="Tang K."/>
            <person name="Liu K."/>
            <person name="Jiao N."/>
        </authorList>
    </citation>
    <scope>NUCLEOTIDE SEQUENCE [LARGE SCALE GENOMIC DNA]</scope>
    <source>
        <strain evidence="13 14">JLT2003</strain>
    </source>
</reference>
<feature type="binding site" evidence="9">
    <location>
        <position position="12"/>
    </location>
    <ligand>
        <name>ATP</name>
        <dbReference type="ChEBI" id="CHEBI:30616"/>
    </ligand>
</feature>
<dbReference type="eggNOG" id="COG0554">
    <property type="taxonomic scope" value="Bacteria"/>
</dbReference>
<evidence type="ECO:0000256" key="9">
    <source>
        <dbReference type="HAMAP-Rule" id="MF_00186"/>
    </source>
</evidence>
<comment type="function">
    <text evidence="9">Key enzyme in the regulation of glycerol uptake and metabolism. Catalyzes the phosphorylation of glycerol to yield sn-glycerol 3-phosphate.</text>
</comment>
<comment type="activity regulation">
    <text evidence="9">Inhibited by fructose 1,6-bisphosphate (FBP).</text>
</comment>
<feature type="binding site" evidence="9">
    <location>
        <position position="82"/>
    </location>
    <ligand>
        <name>glycerol</name>
        <dbReference type="ChEBI" id="CHEBI:17754"/>
    </ligand>
</feature>
<evidence type="ECO:0000313" key="14">
    <source>
        <dbReference type="Proteomes" id="UP000006765"/>
    </source>
</evidence>
<feature type="binding site" evidence="9">
    <location>
        <position position="264"/>
    </location>
    <ligand>
        <name>ADP</name>
        <dbReference type="ChEBI" id="CHEBI:456216"/>
    </ligand>
</feature>
<dbReference type="GO" id="GO:0004370">
    <property type="term" value="F:glycerol kinase activity"/>
    <property type="evidence" value="ECO:0007669"/>
    <property type="project" value="UniProtKB-UniRule"/>
</dbReference>